<dbReference type="InterPro" id="IPR020556">
    <property type="entry name" value="Amidase_CS"/>
</dbReference>
<dbReference type="InterPro" id="IPR000120">
    <property type="entry name" value="Amidase"/>
</dbReference>
<dbReference type="Proteomes" id="UP000567293">
    <property type="component" value="Unassembled WGS sequence"/>
</dbReference>
<organism evidence="3 4">
    <name type="scientific">Candidatus Acidiferrum panamense</name>
    <dbReference type="NCBI Taxonomy" id="2741543"/>
    <lineage>
        <taxon>Bacteria</taxon>
        <taxon>Pseudomonadati</taxon>
        <taxon>Acidobacteriota</taxon>
        <taxon>Terriglobia</taxon>
        <taxon>Candidatus Acidiferrales</taxon>
        <taxon>Candidatus Acidiferrum</taxon>
    </lineage>
</organism>
<comment type="caution">
    <text evidence="3">The sequence shown here is derived from an EMBL/GenBank/DDBJ whole genome shotgun (WGS) entry which is preliminary data.</text>
</comment>
<evidence type="ECO:0000259" key="2">
    <source>
        <dbReference type="Pfam" id="PF01425"/>
    </source>
</evidence>
<dbReference type="NCBIfam" id="NF004815">
    <property type="entry name" value="PRK06169.1"/>
    <property type="match status" value="1"/>
</dbReference>
<proteinExistence type="inferred from homology"/>
<dbReference type="Gene3D" id="3.90.1300.10">
    <property type="entry name" value="Amidase signature (AS) domain"/>
    <property type="match status" value="1"/>
</dbReference>
<dbReference type="EMBL" id="JACDQQ010000067">
    <property type="protein sequence ID" value="MBA0083486.1"/>
    <property type="molecule type" value="Genomic_DNA"/>
</dbReference>
<dbReference type="PANTHER" id="PTHR11895">
    <property type="entry name" value="TRANSAMIDASE"/>
    <property type="match status" value="1"/>
</dbReference>
<reference evidence="3" key="1">
    <citation type="submission" date="2020-06" db="EMBL/GenBank/DDBJ databases">
        <title>Legume-microbial interactions unlock mineral nutrients during tropical forest succession.</title>
        <authorList>
            <person name="Epihov D.Z."/>
        </authorList>
    </citation>
    <scope>NUCLEOTIDE SEQUENCE [LARGE SCALE GENOMIC DNA]</scope>
    <source>
        <strain evidence="3">Pan2503</strain>
    </source>
</reference>
<dbReference type="Pfam" id="PF01425">
    <property type="entry name" value="Amidase"/>
    <property type="match status" value="1"/>
</dbReference>
<keyword evidence="3" id="KW-0378">Hydrolase</keyword>
<dbReference type="AlphaFoldDB" id="A0A7V8NLG8"/>
<comment type="similarity">
    <text evidence="1">Belongs to the amidase family.</text>
</comment>
<dbReference type="GO" id="GO:0004040">
    <property type="term" value="F:amidase activity"/>
    <property type="evidence" value="ECO:0007669"/>
    <property type="project" value="UniProtKB-EC"/>
</dbReference>
<evidence type="ECO:0000313" key="3">
    <source>
        <dbReference type="EMBL" id="MBA0083486.1"/>
    </source>
</evidence>
<dbReference type="PROSITE" id="PS00571">
    <property type="entry name" value="AMIDASES"/>
    <property type="match status" value="1"/>
</dbReference>
<name>A0A7V8NLG8_9BACT</name>
<dbReference type="InterPro" id="IPR036928">
    <property type="entry name" value="AS_sf"/>
</dbReference>
<dbReference type="EC" id="3.5.1.4" evidence="3"/>
<feature type="domain" description="Amidase" evidence="2">
    <location>
        <begin position="19"/>
        <end position="445"/>
    </location>
</feature>
<accession>A0A7V8NLG8</accession>
<protein>
    <submittedName>
        <fullName evidence="3">Amidase</fullName>
        <ecNumber evidence="3">3.5.1.4</ecNumber>
    </submittedName>
</protein>
<sequence>MPATALAGAIRAKKLSPVELVRAVYRRLHETNERINAFCTLTEENATKAAKQAENAVMRGDRLGSLHGLPVSIKDLLFTLGVRTMSGSRTRENYVPDENAPAVAKVLAAGGILIGKTTTPEFGFKAVTDSPLTGITRNPWNVGKTAGGSSGGAGAAVAAGLGPLALGTDGAGSIRIPASFNGILGLKPSYGRVAVYPPNSVPFLSHVGPMTRTVRDAALLLGVIAGPDERDLLSLPADPTDYLAACEGGIRGLRVAWSPALGYAKVDGEVAGITELAARSFEKTLGCQVEVADPGFESQHSSFATLWTMSYALRFRALLPEWGSRMDQDLVRLIKGAARFGPSDFAEALARRSALWHTTREFFARFELLLLPTLPVPAFAAGRNAPEGMTGTPGPLPPFPDWLPFTYPWNLTGQPAATVPCGFTKQGLPVGLQIVGRRFADATVLRAAAAFEDAHPWAHKWPTL</sequence>
<gene>
    <name evidence="3" type="ORF">HRJ53_00665</name>
</gene>
<evidence type="ECO:0000313" key="4">
    <source>
        <dbReference type="Proteomes" id="UP000567293"/>
    </source>
</evidence>
<dbReference type="SUPFAM" id="SSF75304">
    <property type="entry name" value="Amidase signature (AS) enzymes"/>
    <property type="match status" value="1"/>
</dbReference>
<dbReference type="InterPro" id="IPR023631">
    <property type="entry name" value="Amidase_dom"/>
</dbReference>
<evidence type="ECO:0000256" key="1">
    <source>
        <dbReference type="ARBA" id="ARBA00009199"/>
    </source>
</evidence>
<keyword evidence="4" id="KW-1185">Reference proteome</keyword>
<dbReference type="PANTHER" id="PTHR11895:SF7">
    <property type="entry name" value="GLUTAMYL-TRNA(GLN) AMIDOTRANSFERASE SUBUNIT A, MITOCHONDRIAL"/>
    <property type="match status" value="1"/>
</dbReference>